<dbReference type="RefSeq" id="WP_190443045.1">
    <property type="nucleotide sequence ID" value="NZ_JAMPKM010000013.1"/>
</dbReference>
<dbReference type="Proteomes" id="UP001464891">
    <property type="component" value="Unassembled WGS sequence"/>
</dbReference>
<evidence type="ECO:0000313" key="1">
    <source>
        <dbReference type="EMBL" id="MEP0819291.1"/>
    </source>
</evidence>
<comment type="caution">
    <text evidence="1">The sequence shown here is derived from an EMBL/GenBank/DDBJ whole genome shotgun (WGS) entry which is preliminary data.</text>
</comment>
<name>A0ABV0JE20_9CYAN</name>
<reference evidence="1 2" key="1">
    <citation type="submission" date="2022-04" db="EMBL/GenBank/DDBJ databases">
        <title>Positive selection, recombination, and allopatry shape intraspecific diversity of widespread and dominant cyanobacteria.</title>
        <authorList>
            <person name="Wei J."/>
            <person name="Shu W."/>
            <person name="Hu C."/>
        </authorList>
    </citation>
    <scope>NUCLEOTIDE SEQUENCE [LARGE SCALE GENOMIC DNA]</scope>
    <source>
        <strain evidence="1 2">GB2-A4</strain>
    </source>
</reference>
<sequence length="412" mass="44568">MARNRKQNNDSNPENLSADMELQPQPEAIAPVDEAVAGGVERLMEVIERNVENIGSDEAERELLRQGVTTIVQDTLLEFLRPQEGNLESMAMGLVQPVGESLTLGNNGTTERAIDAAVRGSQQTGMAFVDFTQGLITGTFNSIIKATVDQMKAYSEMVSDLTKSLKEFASDNVSEDAISEKLAEMAFEETTNGTATTFKVATGQPRRSYHLKRLYFLAPVTGGYREDILEVFGLGDSVANGQIKDEDKGKLDQDDPAGIGDADSTGKKNYLATDIATIRTAVKHGLAKDGMNQLRQMAREGMARIVITEGEINTKLLFRVSSTDSTTTNTTNTNRTSFGGSLKAGAMWGWGNASLSAYYNNLSVSTVDQTTVGNIETLTQMSGQVTLKFKTDYKPLNDGTGTVKESDLAPIV</sequence>
<dbReference type="EMBL" id="JAMPKM010000013">
    <property type="protein sequence ID" value="MEP0819291.1"/>
    <property type="molecule type" value="Genomic_DNA"/>
</dbReference>
<organism evidence="1 2">
    <name type="scientific">Trichocoleus desertorum GB2-A4</name>
    <dbReference type="NCBI Taxonomy" id="2933944"/>
    <lineage>
        <taxon>Bacteria</taxon>
        <taxon>Bacillati</taxon>
        <taxon>Cyanobacteriota</taxon>
        <taxon>Cyanophyceae</taxon>
        <taxon>Leptolyngbyales</taxon>
        <taxon>Trichocoleusaceae</taxon>
        <taxon>Trichocoleus</taxon>
    </lineage>
</organism>
<evidence type="ECO:0000313" key="2">
    <source>
        <dbReference type="Proteomes" id="UP001464891"/>
    </source>
</evidence>
<evidence type="ECO:0008006" key="3">
    <source>
        <dbReference type="Google" id="ProtNLM"/>
    </source>
</evidence>
<gene>
    <name evidence="1" type="ORF">NC998_19500</name>
</gene>
<protein>
    <recommendedName>
        <fullName evidence="3">Major capsid protein</fullName>
    </recommendedName>
</protein>
<proteinExistence type="predicted"/>
<keyword evidence="2" id="KW-1185">Reference proteome</keyword>
<accession>A0ABV0JE20</accession>